<evidence type="ECO:0000256" key="2">
    <source>
        <dbReference type="ARBA" id="ARBA00022801"/>
    </source>
</evidence>
<gene>
    <name evidence="6" type="ORF">I2501_24270</name>
</gene>
<dbReference type="PROSITE" id="PS51782">
    <property type="entry name" value="LYSM"/>
    <property type="match status" value="1"/>
</dbReference>
<dbReference type="Gene3D" id="3.10.350.10">
    <property type="entry name" value="LysM domain"/>
    <property type="match status" value="1"/>
</dbReference>
<dbReference type="Pfam" id="PF01476">
    <property type="entry name" value="LysM"/>
    <property type="match status" value="1"/>
</dbReference>
<dbReference type="CDD" id="cd13925">
    <property type="entry name" value="RPF"/>
    <property type="match status" value="1"/>
</dbReference>
<comment type="caution">
    <text evidence="6">The sequence shown here is derived from an EMBL/GenBank/DDBJ whole genome shotgun (WGS) entry which is preliminary data.</text>
</comment>
<comment type="similarity">
    <text evidence="1">Belongs to the transglycosylase family. Rpf subfamily.</text>
</comment>
<protein>
    <submittedName>
        <fullName evidence="6">LysM peptidoglycan-binding domain-containing protein</fullName>
    </submittedName>
</protein>
<feature type="signal peptide" evidence="4">
    <location>
        <begin position="1"/>
        <end position="23"/>
    </location>
</feature>
<dbReference type="EMBL" id="JADPRT010000010">
    <property type="protein sequence ID" value="MBF9071139.1"/>
    <property type="molecule type" value="Genomic_DNA"/>
</dbReference>
<feature type="domain" description="LysM" evidence="5">
    <location>
        <begin position="160"/>
        <end position="209"/>
    </location>
</feature>
<dbReference type="InterPro" id="IPR023346">
    <property type="entry name" value="Lysozyme-like_dom_sf"/>
</dbReference>
<evidence type="ECO:0000259" key="5">
    <source>
        <dbReference type="PROSITE" id="PS51782"/>
    </source>
</evidence>
<organism evidence="6 7">
    <name type="scientific">Streptacidiphilus fuscans</name>
    <dbReference type="NCBI Taxonomy" id="2789292"/>
    <lineage>
        <taxon>Bacteria</taxon>
        <taxon>Bacillati</taxon>
        <taxon>Actinomycetota</taxon>
        <taxon>Actinomycetes</taxon>
        <taxon>Kitasatosporales</taxon>
        <taxon>Streptomycetaceae</taxon>
        <taxon>Streptacidiphilus</taxon>
    </lineage>
</organism>
<dbReference type="Pfam" id="PF06737">
    <property type="entry name" value="Transglycosylas"/>
    <property type="match status" value="1"/>
</dbReference>
<dbReference type="CDD" id="cd00118">
    <property type="entry name" value="LysM"/>
    <property type="match status" value="1"/>
</dbReference>
<feature type="compositionally biased region" description="Pro residues" evidence="3">
    <location>
        <begin position="123"/>
        <end position="152"/>
    </location>
</feature>
<accession>A0A931B655</accession>
<evidence type="ECO:0000256" key="3">
    <source>
        <dbReference type="SAM" id="MobiDB-lite"/>
    </source>
</evidence>
<keyword evidence="4" id="KW-0732">Signal</keyword>
<reference evidence="6" key="1">
    <citation type="submission" date="2020-11" db="EMBL/GenBank/DDBJ databases">
        <title>Isolation and identification of active actinomycetes.</title>
        <authorList>
            <person name="Yu B."/>
        </authorList>
    </citation>
    <scope>NUCLEOTIDE SEQUENCE</scope>
    <source>
        <strain evidence="6">NEAU-YB345</strain>
    </source>
</reference>
<dbReference type="Gene3D" id="1.10.530.10">
    <property type="match status" value="1"/>
</dbReference>
<name>A0A931B655_9ACTN</name>
<dbReference type="AlphaFoldDB" id="A0A931B655"/>
<keyword evidence="7" id="KW-1185">Reference proteome</keyword>
<proteinExistence type="inferred from homology"/>
<evidence type="ECO:0000313" key="7">
    <source>
        <dbReference type="Proteomes" id="UP000657385"/>
    </source>
</evidence>
<evidence type="ECO:0000313" key="6">
    <source>
        <dbReference type="EMBL" id="MBF9071139.1"/>
    </source>
</evidence>
<keyword evidence="2" id="KW-0378">Hydrolase</keyword>
<dbReference type="SMART" id="SM00257">
    <property type="entry name" value="LysM"/>
    <property type="match status" value="1"/>
</dbReference>
<feature type="chain" id="PRO_5037120111" evidence="4">
    <location>
        <begin position="24"/>
        <end position="214"/>
    </location>
</feature>
<evidence type="ECO:0000256" key="1">
    <source>
        <dbReference type="ARBA" id="ARBA00010830"/>
    </source>
</evidence>
<dbReference type="RefSeq" id="WP_196196282.1">
    <property type="nucleotide sequence ID" value="NZ_JADPRT010000010.1"/>
</dbReference>
<dbReference type="SUPFAM" id="SSF53955">
    <property type="entry name" value="Lysozyme-like"/>
    <property type="match status" value="1"/>
</dbReference>
<dbReference type="GO" id="GO:0016787">
    <property type="term" value="F:hydrolase activity"/>
    <property type="evidence" value="ECO:0007669"/>
    <property type="project" value="UniProtKB-KW"/>
</dbReference>
<dbReference type="InterPro" id="IPR036779">
    <property type="entry name" value="LysM_dom_sf"/>
</dbReference>
<feature type="region of interest" description="Disordered" evidence="3">
    <location>
        <begin position="109"/>
        <end position="157"/>
    </location>
</feature>
<dbReference type="Proteomes" id="UP000657385">
    <property type="component" value="Unassembled WGS sequence"/>
</dbReference>
<sequence>MGIVGRCLSATTAAVLCALPQSASGGTRVPATVWDRLAVCESNSRWHVNSGNGYYGGLQISLETWRESGGRRYASRPDLAGRIEQIATAERILAWQGWDAWPNCARSLGLTGHRPPGGGRPPVTTPPPVSKPPVTTPPVATPPPVTTPPVTTPPTGTVPATYTVRAGDSLASIASHFHLPGGWPALYARNRAVIGPDPNALNAGTVLRLLPATG</sequence>
<dbReference type="InterPro" id="IPR018392">
    <property type="entry name" value="LysM"/>
</dbReference>
<dbReference type="SUPFAM" id="SSF54106">
    <property type="entry name" value="LysM domain"/>
    <property type="match status" value="1"/>
</dbReference>
<evidence type="ECO:0000256" key="4">
    <source>
        <dbReference type="SAM" id="SignalP"/>
    </source>
</evidence>
<dbReference type="InterPro" id="IPR010618">
    <property type="entry name" value="RPF"/>
</dbReference>